<name>A0A2U2PJ73_9SPHI</name>
<organism evidence="2 3">
    <name type="scientific">Pararcticibacter amylolyticus</name>
    <dbReference type="NCBI Taxonomy" id="2173175"/>
    <lineage>
        <taxon>Bacteria</taxon>
        <taxon>Pseudomonadati</taxon>
        <taxon>Bacteroidota</taxon>
        <taxon>Sphingobacteriia</taxon>
        <taxon>Sphingobacteriales</taxon>
        <taxon>Sphingobacteriaceae</taxon>
        <taxon>Pararcticibacter</taxon>
    </lineage>
</organism>
<gene>
    <name evidence="2" type="ORF">DDR33_08055</name>
</gene>
<protein>
    <submittedName>
        <fullName evidence="2">Uncharacterized protein</fullName>
    </submittedName>
</protein>
<dbReference type="AlphaFoldDB" id="A0A2U2PJ73"/>
<dbReference type="OrthoDB" id="710360at2"/>
<accession>A0A2U2PJ73</accession>
<dbReference type="EMBL" id="QEAS01000005">
    <property type="protein sequence ID" value="PWG81314.1"/>
    <property type="molecule type" value="Genomic_DNA"/>
</dbReference>
<keyword evidence="3" id="KW-1185">Reference proteome</keyword>
<proteinExistence type="predicted"/>
<keyword evidence="1" id="KW-0732">Signal</keyword>
<evidence type="ECO:0000313" key="3">
    <source>
        <dbReference type="Proteomes" id="UP000245647"/>
    </source>
</evidence>
<evidence type="ECO:0000313" key="2">
    <source>
        <dbReference type="EMBL" id="PWG81314.1"/>
    </source>
</evidence>
<feature type="chain" id="PRO_5015514982" evidence="1">
    <location>
        <begin position="21"/>
        <end position="130"/>
    </location>
</feature>
<reference evidence="2 3" key="1">
    <citation type="submission" date="2018-04" db="EMBL/GenBank/DDBJ databases">
        <title>Pedobacter chongqingensis sp. nov., isolated from a rottenly hemp rope.</title>
        <authorList>
            <person name="Cai Y."/>
        </authorList>
    </citation>
    <scope>NUCLEOTIDE SEQUENCE [LARGE SCALE GENOMIC DNA]</scope>
    <source>
        <strain evidence="2 3">FJ4-8</strain>
    </source>
</reference>
<dbReference type="RefSeq" id="WP_109415256.1">
    <property type="nucleotide sequence ID" value="NZ_QEAS01000005.1"/>
</dbReference>
<feature type="signal peptide" evidence="1">
    <location>
        <begin position="1"/>
        <end position="20"/>
    </location>
</feature>
<comment type="caution">
    <text evidence="2">The sequence shown here is derived from an EMBL/GenBank/DDBJ whole genome shotgun (WGS) entry which is preliminary data.</text>
</comment>
<sequence>MKKIVLLLFMLLGGAASSFAYENGVGIFAASSDSNSGSPTEDTEIININSYTEIEFRCNFTSGALGVSSTSSAYAYLKHGGTLIDYFNFERIPYAPFSAGKNAAFTGYWYSLELKISCASNAIGLAELRW</sequence>
<dbReference type="Proteomes" id="UP000245647">
    <property type="component" value="Unassembled WGS sequence"/>
</dbReference>
<evidence type="ECO:0000256" key="1">
    <source>
        <dbReference type="SAM" id="SignalP"/>
    </source>
</evidence>